<organism evidence="2">
    <name type="scientific">Darwinula stevensoni</name>
    <dbReference type="NCBI Taxonomy" id="69355"/>
    <lineage>
        <taxon>Eukaryota</taxon>
        <taxon>Metazoa</taxon>
        <taxon>Ecdysozoa</taxon>
        <taxon>Arthropoda</taxon>
        <taxon>Crustacea</taxon>
        <taxon>Oligostraca</taxon>
        <taxon>Ostracoda</taxon>
        <taxon>Podocopa</taxon>
        <taxon>Podocopida</taxon>
        <taxon>Darwinulocopina</taxon>
        <taxon>Darwinuloidea</taxon>
        <taxon>Darwinulidae</taxon>
        <taxon>Darwinula</taxon>
    </lineage>
</organism>
<dbReference type="EMBL" id="CAJPEV010001917">
    <property type="protein sequence ID" value="CAG0894877.1"/>
    <property type="molecule type" value="Genomic_DNA"/>
</dbReference>
<evidence type="ECO:0000313" key="3">
    <source>
        <dbReference type="Proteomes" id="UP000677054"/>
    </source>
</evidence>
<proteinExistence type="predicted"/>
<feature type="signal peptide" evidence="1">
    <location>
        <begin position="1"/>
        <end position="34"/>
    </location>
</feature>
<dbReference type="PROSITE" id="PS51257">
    <property type="entry name" value="PROKAR_LIPOPROTEIN"/>
    <property type="match status" value="1"/>
</dbReference>
<sequence>MEQCEKKMGKTLGMAGMLLVVMVILACLSKSVDGVDSCQIGGVAACIRMSSLFQVDCPRPPRKNK</sequence>
<reference evidence="2" key="1">
    <citation type="submission" date="2020-11" db="EMBL/GenBank/DDBJ databases">
        <authorList>
            <person name="Tran Van P."/>
        </authorList>
    </citation>
    <scope>NUCLEOTIDE SEQUENCE</scope>
</reference>
<keyword evidence="3" id="KW-1185">Reference proteome</keyword>
<accession>A0A7R9A831</accession>
<name>A0A7R9A831_9CRUS</name>
<dbReference type="EMBL" id="LR901434">
    <property type="protein sequence ID" value="CAD7248599.1"/>
    <property type="molecule type" value="Genomic_DNA"/>
</dbReference>
<evidence type="ECO:0000313" key="2">
    <source>
        <dbReference type="EMBL" id="CAD7248599.1"/>
    </source>
</evidence>
<protein>
    <submittedName>
        <fullName evidence="2">Uncharacterized protein</fullName>
    </submittedName>
</protein>
<keyword evidence="1" id="KW-0732">Signal</keyword>
<dbReference type="Proteomes" id="UP000677054">
    <property type="component" value="Unassembled WGS sequence"/>
</dbReference>
<dbReference type="AlphaFoldDB" id="A0A7R9A831"/>
<gene>
    <name evidence="2" type="ORF">DSTB1V02_LOCUS8410</name>
</gene>
<evidence type="ECO:0000256" key="1">
    <source>
        <dbReference type="SAM" id="SignalP"/>
    </source>
</evidence>
<feature type="chain" id="PRO_5036209697" evidence="1">
    <location>
        <begin position="35"/>
        <end position="65"/>
    </location>
</feature>